<reference evidence="1 2" key="1">
    <citation type="submission" date="2019-05" db="EMBL/GenBank/DDBJ databases">
        <title>Another draft genome of Portunus trituberculatus and its Hox gene families provides insights of decapod evolution.</title>
        <authorList>
            <person name="Jeong J.-H."/>
            <person name="Song I."/>
            <person name="Kim S."/>
            <person name="Choi T."/>
            <person name="Kim D."/>
            <person name="Ryu S."/>
            <person name="Kim W."/>
        </authorList>
    </citation>
    <scope>NUCLEOTIDE SEQUENCE [LARGE SCALE GENOMIC DNA]</scope>
    <source>
        <tissue evidence="1">Muscle</tissue>
    </source>
</reference>
<proteinExistence type="predicted"/>
<organism evidence="1 2">
    <name type="scientific">Portunus trituberculatus</name>
    <name type="common">Swimming crab</name>
    <name type="synonym">Neptunus trituberculatus</name>
    <dbReference type="NCBI Taxonomy" id="210409"/>
    <lineage>
        <taxon>Eukaryota</taxon>
        <taxon>Metazoa</taxon>
        <taxon>Ecdysozoa</taxon>
        <taxon>Arthropoda</taxon>
        <taxon>Crustacea</taxon>
        <taxon>Multicrustacea</taxon>
        <taxon>Malacostraca</taxon>
        <taxon>Eumalacostraca</taxon>
        <taxon>Eucarida</taxon>
        <taxon>Decapoda</taxon>
        <taxon>Pleocyemata</taxon>
        <taxon>Brachyura</taxon>
        <taxon>Eubrachyura</taxon>
        <taxon>Portunoidea</taxon>
        <taxon>Portunidae</taxon>
        <taxon>Portuninae</taxon>
        <taxon>Portunus</taxon>
    </lineage>
</organism>
<name>A0A5B7HM35_PORTR</name>
<evidence type="ECO:0000313" key="2">
    <source>
        <dbReference type="Proteomes" id="UP000324222"/>
    </source>
</evidence>
<keyword evidence="2" id="KW-1185">Reference proteome</keyword>
<sequence length="86" mass="9554">MATTSPAIMLSGSVLSGRVSCLRDAPASYIASTEHTVIRLLYSCAVTLLRPRIRACPGCYYGFFLGLMQRKGLWRSEDKWPESLLI</sequence>
<gene>
    <name evidence="1" type="ORF">E2C01_065273</name>
</gene>
<dbReference type="EMBL" id="VSRR010032133">
    <property type="protein sequence ID" value="MPC71006.1"/>
    <property type="molecule type" value="Genomic_DNA"/>
</dbReference>
<protein>
    <submittedName>
        <fullName evidence="1">Uncharacterized protein</fullName>
    </submittedName>
</protein>
<comment type="caution">
    <text evidence="1">The sequence shown here is derived from an EMBL/GenBank/DDBJ whole genome shotgun (WGS) entry which is preliminary data.</text>
</comment>
<dbReference type="AlphaFoldDB" id="A0A5B7HM35"/>
<dbReference type="Proteomes" id="UP000324222">
    <property type="component" value="Unassembled WGS sequence"/>
</dbReference>
<evidence type="ECO:0000313" key="1">
    <source>
        <dbReference type="EMBL" id="MPC71006.1"/>
    </source>
</evidence>
<accession>A0A5B7HM35</accession>